<keyword evidence="2" id="KW-0436">Ligase</keyword>
<dbReference type="SUPFAM" id="SSF56801">
    <property type="entry name" value="Acetyl-CoA synthetase-like"/>
    <property type="match status" value="1"/>
</dbReference>
<dbReference type="RefSeq" id="WP_241294022.1">
    <property type="nucleotide sequence ID" value="NZ_JAKZGR010000006.1"/>
</dbReference>
<keyword evidence="5" id="KW-1185">Reference proteome</keyword>
<dbReference type="Gene3D" id="3.30.300.30">
    <property type="match status" value="1"/>
</dbReference>
<organism evidence="4 5">
    <name type="scientific">Belliella kenyensis</name>
    <dbReference type="NCBI Taxonomy" id="1472724"/>
    <lineage>
        <taxon>Bacteria</taxon>
        <taxon>Pseudomonadati</taxon>
        <taxon>Bacteroidota</taxon>
        <taxon>Cytophagia</taxon>
        <taxon>Cytophagales</taxon>
        <taxon>Cyclobacteriaceae</taxon>
        <taxon>Belliella</taxon>
    </lineage>
</organism>
<dbReference type="InterPro" id="IPR000873">
    <property type="entry name" value="AMP-dep_synth/lig_dom"/>
</dbReference>
<comment type="caution">
    <text evidence="4">The sequence shown here is derived from an EMBL/GenBank/DDBJ whole genome shotgun (WGS) entry which is preliminary data.</text>
</comment>
<evidence type="ECO:0000256" key="1">
    <source>
        <dbReference type="ARBA" id="ARBA00006432"/>
    </source>
</evidence>
<dbReference type="InterPro" id="IPR045851">
    <property type="entry name" value="AMP-bd_C_sf"/>
</dbReference>
<dbReference type="PANTHER" id="PTHR43201">
    <property type="entry name" value="ACYL-COA SYNTHETASE"/>
    <property type="match status" value="1"/>
</dbReference>
<name>A0ABV8EGN1_9BACT</name>
<evidence type="ECO:0000313" key="4">
    <source>
        <dbReference type="EMBL" id="MFC3974946.1"/>
    </source>
</evidence>
<gene>
    <name evidence="4" type="ORF">ACFOUP_01025</name>
</gene>
<protein>
    <submittedName>
        <fullName evidence="4">AMP-binding protein</fullName>
    </submittedName>
</protein>
<accession>A0ABV8EGN1</accession>
<evidence type="ECO:0000259" key="3">
    <source>
        <dbReference type="Pfam" id="PF00501"/>
    </source>
</evidence>
<comment type="similarity">
    <text evidence="1">Belongs to the ATP-dependent AMP-binding enzyme family.</text>
</comment>
<feature type="domain" description="AMP-dependent synthetase/ligase" evidence="3">
    <location>
        <begin position="38"/>
        <end position="201"/>
    </location>
</feature>
<dbReference type="Gene3D" id="3.40.50.12780">
    <property type="entry name" value="N-terminal domain of ligase-like"/>
    <property type="match status" value="1"/>
</dbReference>
<sequence>MGRIILPHRSYSFEQVKAKAWQEIDPYYTSCLTFCEAWLSGEDTFFQQTSGSTGSPKTIEIKRSQMIASALATYEFFKIKKSPKILVCIHTGMIGGKMMLVRGMLWDADIYITPPSSRPFESEWLQSPFDFVAMVPFQVASGIEWDTDLKWLRQIDTLIIGGAASSPELISKIKNQNIKAYQTYGMTETVSHVAVANLQQDSQVYHTLPSVKIGINGAQCLWIEAPMALAHRLQTHDVVELLNGDSFRWLGRADFVINSGGIKIHPELLEQKIDEPIKKTYGNILYFLAGIRDEKLGQKLVLCLETSEDKKKEYILRKELEAMLEKYLVPREIYTTKTFALTDSGKINRQQTLDLCGLS</sequence>
<evidence type="ECO:0000313" key="5">
    <source>
        <dbReference type="Proteomes" id="UP001595766"/>
    </source>
</evidence>
<dbReference type="InterPro" id="IPR042099">
    <property type="entry name" value="ANL_N_sf"/>
</dbReference>
<dbReference type="InterPro" id="IPR020845">
    <property type="entry name" value="AMP-binding_CS"/>
</dbReference>
<dbReference type="PANTHER" id="PTHR43201:SF5">
    <property type="entry name" value="MEDIUM-CHAIN ACYL-COA LIGASE ACSF2, MITOCHONDRIAL"/>
    <property type="match status" value="1"/>
</dbReference>
<dbReference type="Pfam" id="PF00501">
    <property type="entry name" value="AMP-binding"/>
    <property type="match status" value="1"/>
</dbReference>
<reference evidence="5" key="1">
    <citation type="journal article" date="2019" name="Int. J. Syst. Evol. Microbiol.">
        <title>The Global Catalogue of Microorganisms (GCM) 10K type strain sequencing project: providing services to taxonomists for standard genome sequencing and annotation.</title>
        <authorList>
            <consortium name="The Broad Institute Genomics Platform"/>
            <consortium name="The Broad Institute Genome Sequencing Center for Infectious Disease"/>
            <person name="Wu L."/>
            <person name="Ma J."/>
        </authorList>
    </citation>
    <scope>NUCLEOTIDE SEQUENCE [LARGE SCALE GENOMIC DNA]</scope>
    <source>
        <strain evidence="5">CECT 8551</strain>
    </source>
</reference>
<dbReference type="PROSITE" id="PS00455">
    <property type="entry name" value="AMP_BINDING"/>
    <property type="match status" value="1"/>
</dbReference>
<evidence type="ECO:0000256" key="2">
    <source>
        <dbReference type="ARBA" id="ARBA00022598"/>
    </source>
</evidence>
<proteinExistence type="inferred from homology"/>
<dbReference type="Proteomes" id="UP001595766">
    <property type="component" value="Unassembled WGS sequence"/>
</dbReference>
<dbReference type="EMBL" id="JBHSAV010000003">
    <property type="protein sequence ID" value="MFC3974946.1"/>
    <property type="molecule type" value="Genomic_DNA"/>
</dbReference>